<organism evidence="2">
    <name type="scientific">Ignavibacterium album</name>
    <dbReference type="NCBI Taxonomy" id="591197"/>
    <lineage>
        <taxon>Bacteria</taxon>
        <taxon>Pseudomonadati</taxon>
        <taxon>Ignavibacteriota</taxon>
        <taxon>Ignavibacteria</taxon>
        <taxon>Ignavibacteriales</taxon>
        <taxon>Ignavibacteriaceae</taxon>
        <taxon>Ignavibacterium</taxon>
    </lineage>
</organism>
<dbReference type="Gene3D" id="1.10.3210.10">
    <property type="entry name" value="Hypothetical protein af1432"/>
    <property type="match status" value="1"/>
</dbReference>
<gene>
    <name evidence="2" type="ORF">ENS56_01620</name>
</gene>
<dbReference type="NCBIfam" id="TIGR00277">
    <property type="entry name" value="HDIG"/>
    <property type="match status" value="1"/>
</dbReference>
<protein>
    <submittedName>
        <fullName evidence="2">HD domain-containing protein</fullName>
    </submittedName>
</protein>
<comment type="caution">
    <text evidence="2">The sequence shown here is derived from an EMBL/GenBank/DDBJ whole genome shotgun (WGS) entry which is preliminary data.</text>
</comment>
<dbReference type="InterPro" id="IPR003607">
    <property type="entry name" value="HD/PDEase_dom"/>
</dbReference>
<name>A0A832DM79_9BACT</name>
<dbReference type="AlphaFoldDB" id="A0A832DM79"/>
<dbReference type="SUPFAM" id="SSF109604">
    <property type="entry name" value="HD-domain/PDEase-like"/>
    <property type="match status" value="1"/>
</dbReference>
<evidence type="ECO:0000313" key="2">
    <source>
        <dbReference type="EMBL" id="HGT46717.1"/>
    </source>
</evidence>
<dbReference type="Pfam" id="PF01966">
    <property type="entry name" value="HD"/>
    <property type="match status" value="1"/>
</dbReference>
<dbReference type="CDD" id="cd00077">
    <property type="entry name" value="HDc"/>
    <property type="match status" value="1"/>
</dbReference>
<accession>A0A832DM79</accession>
<dbReference type="InterPro" id="IPR006674">
    <property type="entry name" value="HD_domain"/>
</dbReference>
<dbReference type="InterPro" id="IPR006675">
    <property type="entry name" value="HDIG_dom"/>
</dbReference>
<reference evidence="2" key="1">
    <citation type="journal article" date="2020" name="mSystems">
        <title>Genome- and Community-Level Interaction Insights into Carbon Utilization and Element Cycling Functions of Hydrothermarchaeota in Hydrothermal Sediment.</title>
        <authorList>
            <person name="Zhou Z."/>
            <person name="Liu Y."/>
            <person name="Xu W."/>
            <person name="Pan J."/>
            <person name="Luo Z.H."/>
            <person name="Li M."/>
        </authorList>
    </citation>
    <scope>NUCLEOTIDE SEQUENCE [LARGE SCALE GENOMIC DNA]</scope>
    <source>
        <strain evidence="2">SpSt-500</strain>
    </source>
</reference>
<sequence>MKEKVLKIWPELNWIENPELREKVLSCWVYAIENSVLTPEDLEVIPFSLLIKDCKISFMNHKRTAVQLSVDIAKRMKENFGDEIQIDMDILIAGAILIDVGKLIEYDKVDGKLTTSKAGKLLRHPFSGVAIADRFGLPPEVQHIIAYHAKEGDLAKRSVEAIIVHHADFVSFDPFKAS</sequence>
<feature type="domain" description="HD" evidence="1">
    <location>
        <begin position="68"/>
        <end position="168"/>
    </location>
</feature>
<proteinExistence type="predicted"/>
<evidence type="ECO:0000259" key="1">
    <source>
        <dbReference type="Pfam" id="PF01966"/>
    </source>
</evidence>
<dbReference type="EMBL" id="DSVI01000004">
    <property type="protein sequence ID" value="HGT46717.1"/>
    <property type="molecule type" value="Genomic_DNA"/>
</dbReference>